<dbReference type="Proteomes" id="UP001249851">
    <property type="component" value="Unassembled WGS sequence"/>
</dbReference>
<protein>
    <submittedName>
        <fullName evidence="1">Uncharacterized protein</fullName>
    </submittedName>
</protein>
<reference evidence="1" key="2">
    <citation type="journal article" date="2023" name="Science">
        <title>Genomic signatures of disease resistance in endangered staghorn corals.</title>
        <authorList>
            <person name="Vollmer S.V."/>
            <person name="Selwyn J.D."/>
            <person name="Despard B.A."/>
            <person name="Roesel C.L."/>
        </authorList>
    </citation>
    <scope>NUCLEOTIDE SEQUENCE</scope>
    <source>
        <strain evidence="1">K2</strain>
    </source>
</reference>
<evidence type="ECO:0000313" key="1">
    <source>
        <dbReference type="EMBL" id="KAK2567922.1"/>
    </source>
</evidence>
<organism evidence="1 2">
    <name type="scientific">Acropora cervicornis</name>
    <name type="common">Staghorn coral</name>
    <dbReference type="NCBI Taxonomy" id="6130"/>
    <lineage>
        <taxon>Eukaryota</taxon>
        <taxon>Metazoa</taxon>
        <taxon>Cnidaria</taxon>
        <taxon>Anthozoa</taxon>
        <taxon>Hexacorallia</taxon>
        <taxon>Scleractinia</taxon>
        <taxon>Astrocoeniina</taxon>
        <taxon>Acroporidae</taxon>
        <taxon>Acropora</taxon>
    </lineage>
</organism>
<reference evidence="1" key="1">
    <citation type="journal article" date="2023" name="G3 (Bethesda)">
        <title>Whole genome assembly and annotation of the endangered Caribbean coral Acropora cervicornis.</title>
        <authorList>
            <person name="Selwyn J.D."/>
            <person name="Vollmer S.V."/>
        </authorList>
    </citation>
    <scope>NUCLEOTIDE SEQUENCE</scope>
    <source>
        <strain evidence="1">K2</strain>
    </source>
</reference>
<comment type="caution">
    <text evidence="1">The sequence shown here is derived from an EMBL/GenBank/DDBJ whole genome shotgun (WGS) entry which is preliminary data.</text>
</comment>
<sequence>MFYKVCLLLEFSNAFEYLIGNRNAQQIAASFNIHRMKKHTIIALKYNVCLQENEPKCCQGSFVSSWHIWFAVFLDGTCILPAERPVLKTFVQ</sequence>
<accession>A0AAD9QUS6</accession>
<proteinExistence type="predicted"/>
<dbReference type="AlphaFoldDB" id="A0AAD9QUS6"/>
<name>A0AAD9QUS6_ACRCE</name>
<evidence type="ECO:0000313" key="2">
    <source>
        <dbReference type="Proteomes" id="UP001249851"/>
    </source>
</evidence>
<gene>
    <name evidence="1" type="ORF">P5673_007814</name>
</gene>
<dbReference type="EMBL" id="JARQWQ010000013">
    <property type="protein sequence ID" value="KAK2567922.1"/>
    <property type="molecule type" value="Genomic_DNA"/>
</dbReference>
<keyword evidence="2" id="KW-1185">Reference proteome</keyword>